<comment type="subcellular location">
    <subcellularLocation>
        <location evidence="1">Cytoplasm</location>
        <location evidence="1">Cytoskeleton</location>
    </subcellularLocation>
</comment>
<sequence length="569" mass="65368">MIIFVCVLVWKAMSASYNQIMFYQCSVFFRTNITCNNLLRELRKIWVEIGESEAEKDRMLMELERECLQIYQRKVDEAANSKAQLHQIVVYTLTFMYTKPISTNVFLSHVPVYTAITYTSMRSLNVLVYTNMIQIRKHHNNIIHTKDYNFRFKIKDVNLLSCKTPLCFNRSSSSSTTEGSDFRYQTDCKKHDSSKYRLKQNKIEKIEFTISSLFPVCFRLVVIFFGTISIVKTNFSTVKHRQSRLLRCRASVVAVGIKPHRRPSESSVAVVRLSVVLSASAVNGIDSASVAAIEAEVASLMAALGVLNINSPIKLAAVPSNVQLKDVVASLFELWNLMDTPQEERTKFGRVTYLVRSSESKITEPGILSTETIEQVSAEVDCLSKLKSSKMKELDMNRDNAGRDFSLNQLDNHILFFCFLFSAAMVDNLIKKTFFFFDSKEFTDSFCENDAQKLFLYDGVRLVNILEDYIPTRKQQEEDKKRYRKRQDLLLTQRESIYGSKPSPRRSSSFRKPVVTSSTMGTVPCLPRHKLGGSLLLLYTLWLYRRKILFRVPTYTSIYSSEPDSPLQD</sequence>
<dbReference type="PANTHER" id="PTHR19321:SF51">
    <property type="entry name" value="FRIGIDA-LIKE PROTEIN"/>
    <property type="match status" value="1"/>
</dbReference>
<evidence type="ECO:0000313" key="8">
    <source>
        <dbReference type="EMBL" id="CDY09401.1"/>
    </source>
</evidence>
<dbReference type="Pfam" id="PF03999">
    <property type="entry name" value="MAP65_ASE1"/>
    <property type="match status" value="2"/>
</dbReference>
<dbReference type="PaxDb" id="3708-A0A078F7Q4"/>
<protein>
    <submittedName>
        <fullName evidence="8">BnaA02g26090D protein</fullName>
    </submittedName>
</protein>
<dbReference type="Gene3D" id="1.20.58.1520">
    <property type="match status" value="1"/>
</dbReference>
<feature type="signal peptide" evidence="7">
    <location>
        <begin position="1"/>
        <end position="15"/>
    </location>
</feature>
<evidence type="ECO:0000256" key="4">
    <source>
        <dbReference type="ARBA" id="ARBA00023054"/>
    </source>
</evidence>
<keyword evidence="3" id="KW-0493">Microtubule</keyword>
<evidence type="ECO:0000313" key="9">
    <source>
        <dbReference type="Proteomes" id="UP000028999"/>
    </source>
</evidence>
<keyword evidence="9" id="KW-1185">Reference proteome</keyword>
<organism evidence="8 9">
    <name type="scientific">Brassica napus</name>
    <name type="common">Rape</name>
    <dbReference type="NCBI Taxonomy" id="3708"/>
    <lineage>
        <taxon>Eukaryota</taxon>
        <taxon>Viridiplantae</taxon>
        <taxon>Streptophyta</taxon>
        <taxon>Embryophyta</taxon>
        <taxon>Tracheophyta</taxon>
        <taxon>Spermatophyta</taxon>
        <taxon>Magnoliopsida</taxon>
        <taxon>eudicotyledons</taxon>
        <taxon>Gunneridae</taxon>
        <taxon>Pentapetalae</taxon>
        <taxon>rosids</taxon>
        <taxon>malvids</taxon>
        <taxon>Brassicales</taxon>
        <taxon>Brassicaceae</taxon>
        <taxon>Brassiceae</taxon>
        <taxon>Brassica</taxon>
    </lineage>
</organism>
<evidence type="ECO:0000256" key="2">
    <source>
        <dbReference type="ARBA" id="ARBA00006187"/>
    </source>
</evidence>
<evidence type="ECO:0000256" key="3">
    <source>
        <dbReference type="ARBA" id="ARBA00022701"/>
    </source>
</evidence>
<feature type="compositionally biased region" description="Low complexity" evidence="6">
    <location>
        <begin position="500"/>
        <end position="513"/>
    </location>
</feature>
<name>A0A078F7Q4_BRANA</name>
<dbReference type="STRING" id="3708.A0A078F7Q4"/>
<dbReference type="GO" id="GO:0008017">
    <property type="term" value="F:microtubule binding"/>
    <property type="evidence" value="ECO:0000318"/>
    <property type="project" value="GO_Central"/>
</dbReference>
<dbReference type="GO" id="GO:0000226">
    <property type="term" value="P:microtubule cytoskeleton organization"/>
    <property type="evidence" value="ECO:0000318"/>
    <property type="project" value="GO_Central"/>
</dbReference>
<dbReference type="AlphaFoldDB" id="A0A078F7Q4"/>
<dbReference type="PANTHER" id="PTHR19321">
    <property type="entry name" value="PROTEIN REGULATOR OF CYTOKINESIS 1 PRC1-RELATED"/>
    <property type="match status" value="1"/>
</dbReference>
<dbReference type="GO" id="GO:0005874">
    <property type="term" value="C:microtubule"/>
    <property type="evidence" value="ECO:0007669"/>
    <property type="project" value="UniProtKB-KW"/>
</dbReference>
<accession>A0A078F7Q4</accession>
<evidence type="ECO:0000256" key="1">
    <source>
        <dbReference type="ARBA" id="ARBA00004245"/>
    </source>
</evidence>
<keyword evidence="7" id="KW-0732">Signal</keyword>
<keyword evidence="5" id="KW-0963">Cytoplasm</keyword>
<evidence type="ECO:0000256" key="6">
    <source>
        <dbReference type="SAM" id="MobiDB-lite"/>
    </source>
</evidence>
<dbReference type="Gramene" id="CDY09401">
    <property type="protein sequence ID" value="CDY09401"/>
    <property type="gene ID" value="GSBRNA2T00030883001"/>
</dbReference>
<keyword evidence="5" id="KW-0206">Cytoskeleton</keyword>
<dbReference type="InterPro" id="IPR007145">
    <property type="entry name" value="MAP65_Ase1_PRC1"/>
</dbReference>
<evidence type="ECO:0000256" key="5">
    <source>
        <dbReference type="ARBA" id="ARBA00023212"/>
    </source>
</evidence>
<comment type="similarity">
    <text evidence="2">Belongs to the MAP65/ASE1 family.</text>
</comment>
<dbReference type="GO" id="GO:0005737">
    <property type="term" value="C:cytoplasm"/>
    <property type="evidence" value="ECO:0000318"/>
    <property type="project" value="GO_Central"/>
</dbReference>
<dbReference type="Proteomes" id="UP000028999">
    <property type="component" value="Unassembled WGS sequence"/>
</dbReference>
<keyword evidence="4" id="KW-0175">Coiled coil</keyword>
<proteinExistence type="inferred from homology"/>
<feature type="region of interest" description="Disordered" evidence="6">
    <location>
        <begin position="498"/>
        <end position="519"/>
    </location>
</feature>
<feature type="chain" id="PRO_5012881422" evidence="7">
    <location>
        <begin position="16"/>
        <end position="569"/>
    </location>
</feature>
<dbReference type="EMBL" id="LK031995">
    <property type="protein sequence ID" value="CDY09401.1"/>
    <property type="molecule type" value="Genomic_DNA"/>
</dbReference>
<gene>
    <name evidence="8" type="primary">BnaA02g26090D</name>
    <name evidence="8" type="ORF">GSBRNA2T00030883001</name>
</gene>
<evidence type="ECO:0000256" key="7">
    <source>
        <dbReference type="SAM" id="SignalP"/>
    </source>
</evidence>
<reference evidence="8 9" key="1">
    <citation type="journal article" date="2014" name="Science">
        <title>Plant genetics. Early allopolyploid evolution in the post-Neolithic Brassica napus oilseed genome.</title>
        <authorList>
            <person name="Chalhoub B."/>
            <person name="Denoeud F."/>
            <person name="Liu S."/>
            <person name="Parkin I.A."/>
            <person name="Tang H."/>
            <person name="Wang X."/>
            <person name="Chiquet J."/>
            <person name="Belcram H."/>
            <person name="Tong C."/>
            <person name="Samans B."/>
            <person name="Correa M."/>
            <person name="Da Silva C."/>
            <person name="Just J."/>
            <person name="Falentin C."/>
            <person name="Koh C.S."/>
            <person name="Le Clainche I."/>
            <person name="Bernard M."/>
            <person name="Bento P."/>
            <person name="Noel B."/>
            <person name="Labadie K."/>
            <person name="Alberti A."/>
            <person name="Charles M."/>
            <person name="Arnaud D."/>
            <person name="Guo H."/>
            <person name="Daviaud C."/>
            <person name="Alamery S."/>
            <person name="Jabbari K."/>
            <person name="Zhao M."/>
            <person name="Edger P.P."/>
            <person name="Chelaifa H."/>
            <person name="Tack D."/>
            <person name="Lassalle G."/>
            <person name="Mestiri I."/>
            <person name="Schnel N."/>
            <person name="Le Paslier M.C."/>
            <person name="Fan G."/>
            <person name="Renault V."/>
            <person name="Bayer P.E."/>
            <person name="Golicz A.A."/>
            <person name="Manoli S."/>
            <person name="Lee T.H."/>
            <person name="Thi V.H."/>
            <person name="Chalabi S."/>
            <person name="Hu Q."/>
            <person name="Fan C."/>
            <person name="Tollenaere R."/>
            <person name="Lu Y."/>
            <person name="Battail C."/>
            <person name="Shen J."/>
            <person name="Sidebottom C.H."/>
            <person name="Wang X."/>
            <person name="Canaguier A."/>
            <person name="Chauveau A."/>
            <person name="Berard A."/>
            <person name="Deniot G."/>
            <person name="Guan M."/>
            <person name="Liu Z."/>
            <person name="Sun F."/>
            <person name="Lim Y.P."/>
            <person name="Lyons E."/>
            <person name="Town C.D."/>
            <person name="Bancroft I."/>
            <person name="Wang X."/>
            <person name="Meng J."/>
            <person name="Ma J."/>
            <person name="Pires J.C."/>
            <person name="King G.J."/>
            <person name="Brunel D."/>
            <person name="Delourme R."/>
            <person name="Renard M."/>
            <person name="Aury J.M."/>
            <person name="Adams K.L."/>
            <person name="Batley J."/>
            <person name="Snowdon R.J."/>
            <person name="Tost J."/>
            <person name="Edwards D."/>
            <person name="Zhou Y."/>
            <person name="Hua W."/>
            <person name="Sharpe A.G."/>
            <person name="Paterson A.H."/>
            <person name="Guan C."/>
            <person name="Wincker P."/>
        </authorList>
    </citation>
    <scope>NUCLEOTIDE SEQUENCE [LARGE SCALE GENOMIC DNA]</scope>
    <source>
        <strain evidence="9">cv. Darmor-bzh</strain>
    </source>
</reference>
<dbReference type="GO" id="GO:0005819">
    <property type="term" value="C:spindle"/>
    <property type="evidence" value="ECO:0000318"/>
    <property type="project" value="GO_Central"/>
</dbReference>